<dbReference type="InterPro" id="IPR041246">
    <property type="entry name" value="Bact_MG10"/>
</dbReference>
<dbReference type="OrthoDB" id="9767116at2"/>
<dbReference type="STRING" id="373668.SAMN05421786_101582"/>
<dbReference type="PANTHER" id="PTHR40094:SF1">
    <property type="entry name" value="UBIQUITIN DOMAIN-CONTAINING PROTEIN"/>
    <property type="match status" value="1"/>
</dbReference>
<dbReference type="SMART" id="SM01360">
    <property type="entry name" value="A2M"/>
    <property type="match status" value="1"/>
</dbReference>
<comment type="similarity">
    <text evidence="1">Belongs to the protease inhibitor I39 (alpha-2-macroglobulin) family. Bacterial alpha-2-macroglobulin subfamily.</text>
</comment>
<dbReference type="SUPFAM" id="SSF48239">
    <property type="entry name" value="Terpenoid cyclases/Protein prenyltransferases"/>
    <property type="match status" value="1"/>
</dbReference>
<feature type="chain" id="PRO_5012094296" evidence="2">
    <location>
        <begin position="23"/>
        <end position="1969"/>
    </location>
</feature>
<dbReference type="Gene3D" id="2.60.40.1930">
    <property type="match status" value="1"/>
</dbReference>
<dbReference type="InterPro" id="IPR001599">
    <property type="entry name" value="Macroglobln_a2"/>
</dbReference>
<dbReference type="InterPro" id="IPR051802">
    <property type="entry name" value="YfhM-like"/>
</dbReference>
<reference evidence="5" key="1">
    <citation type="submission" date="2017-01" db="EMBL/GenBank/DDBJ databases">
        <authorList>
            <person name="Varghese N."/>
            <person name="Submissions S."/>
        </authorList>
    </citation>
    <scope>NUCLEOTIDE SEQUENCE [LARGE SCALE GENOMIC DNA]</scope>
    <source>
        <strain evidence="5">DSM 18017</strain>
    </source>
</reference>
<evidence type="ECO:0000256" key="1">
    <source>
        <dbReference type="ARBA" id="ARBA00010556"/>
    </source>
</evidence>
<dbReference type="Gene3D" id="1.50.10.20">
    <property type="match status" value="1"/>
</dbReference>
<accession>A0A1N7KLY0</accession>
<keyword evidence="5" id="KW-1185">Reference proteome</keyword>
<gene>
    <name evidence="4" type="ORF">SAMN05421786_101582</name>
</gene>
<organism evidence="4 5">
    <name type="scientific">Chryseobacterium ureilyticum</name>
    <dbReference type="NCBI Taxonomy" id="373668"/>
    <lineage>
        <taxon>Bacteria</taxon>
        <taxon>Pseudomonadati</taxon>
        <taxon>Bacteroidota</taxon>
        <taxon>Flavobacteriia</taxon>
        <taxon>Flavobacteriales</taxon>
        <taxon>Weeksellaceae</taxon>
        <taxon>Chryseobacterium group</taxon>
        <taxon>Chryseobacterium</taxon>
    </lineage>
</organism>
<dbReference type="InterPro" id="IPR008930">
    <property type="entry name" value="Terpenoid_cyclase/PrenylTrfase"/>
</dbReference>
<protein>
    <submittedName>
        <fullName evidence="4">MG2 domain-containing protein</fullName>
    </submittedName>
</protein>
<dbReference type="EMBL" id="FTOL01000001">
    <property type="protein sequence ID" value="SIS62476.1"/>
    <property type="molecule type" value="Genomic_DNA"/>
</dbReference>
<dbReference type="Proteomes" id="UP000186744">
    <property type="component" value="Unassembled WGS sequence"/>
</dbReference>
<dbReference type="Pfam" id="PF00207">
    <property type="entry name" value="A2M"/>
    <property type="match status" value="1"/>
</dbReference>
<dbReference type="PANTHER" id="PTHR40094">
    <property type="entry name" value="ALPHA-2-MACROGLOBULIN HOMOLOG"/>
    <property type="match status" value="1"/>
</dbReference>
<dbReference type="RefSeq" id="WP_076549776.1">
    <property type="nucleotide sequence ID" value="NZ_FTOL01000001.1"/>
</dbReference>
<evidence type="ECO:0000256" key="2">
    <source>
        <dbReference type="SAM" id="SignalP"/>
    </source>
</evidence>
<dbReference type="GO" id="GO:0004866">
    <property type="term" value="F:endopeptidase inhibitor activity"/>
    <property type="evidence" value="ECO:0007669"/>
    <property type="project" value="InterPro"/>
</dbReference>
<sequence length="1969" mass="225181">MKRFSKIFMLSLLSLGFSPVIAQKYYDDQWKKIAENSQKGAYKSNLPIILDLENKAMKENNTIQLIRSLKAEFSIVKQTVDDDKNDSASKFFKKLQETETKLKGEEKLVYKVLVNGFFMDYFNENYWKINGRTNNNTQDVSQIETWTKLDFKNYLTKNYQELDLQKQEMRKIALEKYKSLFLEAKDIAYFPSLYDWYAVKKIGFLSENNLFTKNELTENRVAINAIFDELIAQNNGNAKLYFMKDKLVENCNFNSCKDRLQQLQDLAKSNIEGDYKVVIMEDIMDELSSKGKFKEALAVAEQAKSEYPKSSFIGNIKSKENQIKNPTLTIQYEKQAQNNLPIHFVASSQNVKEFSLNIYEVKEDIEPFMKYAQTPYYGEYFKKVKKSLVRKENYQLSNPDDYKEHKTSLEIKPLPSGIYMVDYSVAGVKAKDINDDQHFFFLVSENKIIFQNKSSKNANLDELKLVNSENGKPIVNENLTFYEFAGNKPARKMEGKTNEKGAFQFPSTDNKTYYRTFLIQQPKTNDFYIMPVYGNNIADDYNPNQVSQTKVQIFTDRAIYRPGQTVYFKAINTQLNKETESVISGVKQKITLFDINNQEISSQDFTTNEFGSYHGSFMLPKGKSNGVFYLKTEGTGQGYKDIRVEEYKRPKFEVTFEPVKDEYKYGQSIELKGKAMMFSGVALSNTTINYEIKKHNIRWRYFGWYPRENDNENSILGEAKTNEKGEFVIRLDLKKDEKLDGIQIDNYEINASATDINGETQSANTQLKVASVSHYIKADEVKNTFSDENVKLKVETKNYNEQDLKKSYQVKLSKLATPDRIFRDNFKSAVQDAPKYSKEEFISKFPHDLFDKNDEIKNWKTERVLIEKQQQPSAEKAYSDLDLGKLDAGDYQLELFNIEGKDTIKASQYFSVWEKSALKPSQKTFLTVIAPKDELARGEQAKVYVYSAVPDALVNVFVQDGSGKTVSEIHPLKKGILEYTANIPKDKKVNELNLQFQLVAFNDVNTENVSVKIKDTGKPLQIETVTFRDKLEPNSKEKWTVKVTGNDKEKVNAEVLANMYDMSLDQFAANKYSWDKLLTPFSRISSYEIRNYLMQKRYSKELEYVEGNTITVPDFNWFDGDFYYNTEGQAVRTPRRMAYGALPISKAAAKMESGPTEMAAMEMRANRTKISAPPSPMADAAVADISNQGSGAEETLEKVPVRQNLNETAFFYPDLKTDAEGNVSFEFTSPEALTKWKLMFLAHTKDARSATLEKEVVTQKEFSVTPNYPRFLREGDELNLQSKLSNLTSKKLSGSAELQILDAFTNENISSKFGMMSGTQNFDLNENGNGALTWKLKVPNNVSSIILKVVAKAGSYSDGEQQAIAVLPNRMLVTDAVPVFVKEGETKTFVLDNLTNNTSTTASNVSNTLELTTNPIWEIMFALPSLKNDQNSSADVIFNKWFADVLASEVFKANPKMKTIFEEYQNKGLLNSNLEKNQELKQLLLDETPWVLQSKNEQEQMQKLALLFDTNTMKNSISQDWDDLKKLQNPDGGFSWYAGYPSSYGVSLYILKNLGKINVWLKDNAKDYQSADQKELITKLIQYVDNEINKYSGNKKESVLNNWVMDYLDTRNYWEKQYPLKGRGALLKTQVKEKAKTAKLTDFTFFGLHRTALLMNDYGMKEVSGKLMNYLKETSTDTKTQGVYWKQNLNDWGWFSSKVVNHAGALEAFNKLQPNDQKFIEEMKIWLVTQKEVNSWGSSRGTAEVIFSILNSGKSWTGTESDKATIIWGGKELAPQTQATGYVKSTVKTDVVDKNLGTVTITKPGPGIVQGGLFWQYYEDLDKIKSSESYISVTKELYKKVKTVNGEELQKISAETPLKVGDEVTVRMILNTDRAMEFIHIKDMRAAGFEPLDALSGYQWKNNLGYYQSTKDASTNFYIQYMPKGKYVFEYDVVANASGKFSNDITTMQNYYAPQMNSHTKGTGIQILE</sequence>
<dbReference type="Pfam" id="PF01835">
    <property type="entry name" value="MG2"/>
    <property type="match status" value="1"/>
</dbReference>
<proteinExistence type="inferred from homology"/>
<evidence type="ECO:0000313" key="4">
    <source>
        <dbReference type="EMBL" id="SIS62476.1"/>
    </source>
</evidence>
<dbReference type="InterPro" id="IPR002890">
    <property type="entry name" value="MG2"/>
</dbReference>
<feature type="signal peptide" evidence="2">
    <location>
        <begin position="1"/>
        <end position="22"/>
    </location>
</feature>
<name>A0A1N7KLY0_9FLAO</name>
<evidence type="ECO:0000313" key="5">
    <source>
        <dbReference type="Proteomes" id="UP000186744"/>
    </source>
</evidence>
<keyword evidence="2" id="KW-0732">Signal</keyword>
<feature type="domain" description="Alpha-2-macroglobulin" evidence="3">
    <location>
        <begin position="1208"/>
        <end position="1298"/>
    </location>
</feature>
<dbReference type="Pfam" id="PF17973">
    <property type="entry name" value="bMG10"/>
    <property type="match status" value="1"/>
</dbReference>
<evidence type="ECO:0000259" key="3">
    <source>
        <dbReference type="SMART" id="SM01360"/>
    </source>
</evidence>